<sequence length="150" mass="15962">MGPANRRRRADQGFTLVEVLVAIVVFALGVLGLVRLQATAVRMSTDARQRAEATFLADQLLARMLISDPTTAASFAHKPSGSGCAPTGAASANAQVTEWLSQVVAAFPSVSADDQQVIVNGTDVTVRLCWKNGEAGEPHTFEVSNRVQWP</sequence>
<evidence type="ECO:0000256" key="8">
    <source>
        <dbReference type="ARBA" id="ARBA00023136"/>
    </source>
</evidence>
<dbReference type="AlphaFoldDB" id="A0A849KB14"/>
<comment type="similarity">
    <text evidence="2">Belongs to the GSP I family.</text>
</comment>
<proteinExistence type="inferred from homology"/>
<dbReference type="NCBIfam" id="TIGR02532">
    <property type="entry name" value="IV_pilin_GFxxxE"/>
    <property type="match status" value="1"/>
</dbReference>
<evidence type="ECO:0000313" key="11">
    <source>
        <dbReference type="Proteomes" id="UP000552954"/>
    </source>
</evidence>
<dbReference type="Pfam" id="PF07963">
    <property type="entry name" value="N_methyl"/>
    <property type="match status" value="1"/>
</dbReference>
<evidence type="ECO:0000256" key="6">
    <source>
        <dbReference type="ARBA" id="ARBA00022692"/>
    </source>
</evidence>
<evidence type="ECO:0000256" key="9">
    <source>
        <dbReference type="SAM" id="Phobius"/>
    </source>
</evidence>
<keyword evidence="5" id="KW-0997">Cell inner membrane</keyword>
<evidence type="ECO:0000313" key="10">
    <source>
        <dbReference type="EMBL" id="NNU43337.1"/>
    </source>
</evidence>
<dbReference type="GO" id="GO:0005886">
    <property type="term" value="C:plasma membrane"/>
    <property type="evidence" value="ECO:0007669"/>
    <property type="project" value="UniProtKB-SubCell"/>
</dbReference>
<keyword evidence="4" id="KW-0488">Methylation</keyword>
<comment type="subcellular location">
    <subcellularLocation>
        <location evidence="1">Cell inner membrane</location>
        <topology evidence="1">Single-pass membrane protein</topology>
    </subcellularLocation>
</comment>
<reference evidence="10 11" key="1">
    <citation type="submission" date="2020-05" db="EMBL/GenBank/DDBJ databases">
        <authorList>
            <person name="Khan S.A."/>
            <person name="Jeon C.O."/>
            <person name="Chun B.H."/>
        </authorList>
    </citation>
    <scope>NUCLEOTIDE SEQUENCE [LARGE SCALE GENOMIC DNA]</scope>
    <source>
        <strain evidence="10 11">B156</strain>
    </source>
</reference>
<gene>
    <name evidence="10" type="primary">pilV</name>
    <name evidence="10" type="ORF">HK415_09470</name>
</gene>
<keyword evidence="8 9" id="KW-0472">Membrane</keyword>
<dbReference type="Proteomes" id="UP000552954">
    <property type="component" value="Unassembled WGS sequence"/>
</dbReference>
<dbReference type="GO" id="GO:0015627">
    <property type="term" value="C:type II protein secretion system complex"/>
    <property type="evidence" value="ECO:0007669"/>
    <property type="project" value="InterPro"/>
</dbReference>
<dbReference type="InterPro" id="IPR013362">
    <property type="entry name" value="Pilus_4_PilV"/>
</dbReference>
<dbReference type="NCBIfam" id="TIGR02523">
    <property type="entry name" value="type_IV_pilV"/>
    <property type="match status" value="1"/>
</dbReference>
<organism evidence="10 11">
    <name type="scientific">Ramlibacter montanisoli</name>
    <dbReference type="NCBI Taxonomy" id="2732512"/>
    <lineage>
        <taxon>Bacteria</taxon>
        <taxon>Pseudomonadati</taxon>
        <taxon>Pseudomonadota</taxon>
        <taxon>Betaproteobacteria</taxon>
        <taxon>Burkholderiales</taxon>
        <taxon>Comamonadaceae</taxon>
        <taxon>Ramlibacter</taxon>
    </lineage>
</organism>
<keyword evidence="6 9" id="KW-0812">Transmembrane</keyword>
<keyword evidence="11" id="KW-1185">Reference proteome</keyword>
<dbReference type="PANTHER" id="PTHR38779">
    <property type="entry name" value="TYPE II SECRETION SYSTEM PROTEIN I-RELATED"/>
    <property type="match status" value="1"/>
</dbReference>
<dbReference type="PANTHER" id="PTHR38779:SF2">
    <property type="entry name" value="TYPE II SECRETION SYSTEM PROTEIN I-RELATED"/>
    <property type="match status" value="1"/>
</dbReference>
<accession>A0A849KB14</accession>
<reference evidence="10 11" key="2">
    <citation type="submission" date="2020-06" db="EMBL/GenBank/DDBJ databases">
        <title>Ramlibacter rhizophilus sp. nov., isolated from rhizosphere soil of national flower Mugunghwa from South Korea.</title>
        <authorList>
            <person name="Zheng-Fei Y."/>
            <person name="Huan T."/>
        </authorList>
    </citation>
    <scope>NUCLEOTIDE SEQUENCE [LARGE SCALE GENOMIC DNA]</scope>
    <source>
        <strain evidence="10 11">B156</strain>
    </source>
</reference>
<keyword evidence="3" id="KW-1003">Cell membrane</keyword>
<evidence type="ECO:0000256" key="5">
    <source>
        <dbReference type="ARBA" id="ARBA00022519"/>
    </source>
</evidence>
<comment type="caution">
    <text evidence="10">The sequence shown here is derived from an EMBL/GenBank/DDBJ whole genome shotgun (WGS) entry which is preliminary data.</text>
</comment>
<feature type="transmembrane region" description="Helical" evidence="9">
    <location>
        <begin position="12"/>
        <end position="34"/>
    </location>
</feature>
<dbReference type="EMBL" id="JABFCS010000001">
    <property type="protein sequence ID" value="NNU43337.1"/>
    <property type="molecule type" value="Genomic_DNA"/>
</dbReference>
<dbReference type="RefSeq" id="WP_171558443.1">
    <property type="nucleotide sequence ID" value="NZ_JABFCS010000001.1"/>
</dbReference>
<evidence type="ECO:0000256" key="1">
    <source>
        <dbReference type="ARBA" id="ARBA00004377"/>
    </source>
</evidence>
<dbReference type="InterPro" id="IPR010052">
    <property type="entry name" value="T2SS_protein-GspI"/>
</dbReference>
<evidence type="ECO:0000256" key="7">
    <source>
        <dbReference type="ARBA" id="ARBA00022989"/>
    </source>
</evidence>
<name>A0A849KB14_9BURK</name>
<dbReference type="GO" id="GO:0015628">
    <property type="term" value="P:protein secretion by the type II secretion system"/>
    <property type="evidence" value="ECO:0007669"/>
    <property type="project" value="InterPro"/>
</dbReference>
<dbReference type="PROSITE" id="PS00409">
    <property type="entry name" value="PROKAR_NTER_METHYL"/>
    <property type="match status" value="1"/>
</dbReference>
<evidence type="ECO:0000256" key="2">
    <source>
        <dbReference type="ARBA" id="ARBA00008358"/>
    </source>
</evidence>
<dbReference type="InterPro" id="IPR012902">
    <property type="entry name" value="N_methyl_site"/>
</dbReference>
<protein>
    <submittedName>
        <fullName evidence="10">Type IV pilus modification protein PilV</fullName>
    </submittedName>
</protein>
<keyword evidence="7 9" id="KW-1133">Transmembrane helix</keyword>
<evidence type="ECO:0000256" key="4">
    <source>
        <dbReference type="ARBA" id="ARBA00022481"/>
    </source>
</evidence>
<evidence type="ECO:0000256" key="3">
    <source>
        <dbReference type="ARBA" id="ARBA00022475"/>
    </source>
</evidence>